<comment type="function">
    <text evidence="5">Catalyzes the interconversion of L-alanine and D-alanine. May also act on other amino acids.</text>
</comment>
<feature type="modified residue" description="N6-(pyridoxal phosphate)lysine" evidence="5 6">
    <location>
        <position position="41"/>
    </location>
</feature>
<comment type="pathway">
    <text evidence="5">Amino-acid biosynthesis; D-alanine biosynthesis; D-alanine from L-alanine: step 1/1.</text>
</comment>
<evidence type="ECO:0000256" key="5">
    <source>
        <dbReference type="HAMAP-Rule" id="MF_01201"/>
    </source>
</evidence>
<feature type="active site" description="Proton acceptor; specific for D-alanine" evidence="5">
    <location>
        <position position="41"/>
    </location>
</feature>
<comment type="catalytic activity">
    <reaction evidence="1 5">
        <text>L-alanine = D-alanine</text>
        <dbReference type="Rhea" id="RHEA:20249"/>
        <dbReference type="ChEBI" id="CHEBI:57416"/>
        <dbReference type="ChEBI" id="CHEBI:57972"/>
        <dbReference type="EC" id="5.1.1.1"/>
    </reaction>
</comment>
<dbReference type="HAMAP" id="MF_01201">
    <property type="entry name" value="Ala_racemase"/>
    <property type="match status" value="1"/>
</dbReference>
<dbReference type="GO" id="GO:0030632">
    <property type="term" value="P:D-alanine biosynthetic process"/>
    <property type="evidence" value="ECO:0007669"/>
    <property type="project" value="UniProtKB-UniRule"/>
</dbReference>
<evidence type="ECO:0000256" key="7">
    <source>
        <dbReference type="PIRSR" id="PIRSR600821-52"/>
    </source>
</evidence>
<dbReference type="EC" id="5.1.1.1" evidence="5"/>
<dbReference type="InterPro" id="IPR029066">
    <property type="entry name" value="PLP-binding_barrel"/>
</dbReference>
<dbReference type="InterPro" id="IPR001608">
    <property type="entry name" value="Ala_racemase_N"/>
</dbReference>
<dbReference type="EMBL" id="CP019645">
    <property type="protein sequence ID" value="AQQ60183.1"/>
    <property type="molecule type" value="Genomic_DNA"/>
</dbReference>
<dbReference type="Pfam" id="PF00842">
    <property type="entry name" value="Ala_racemase_C"/>
    <property type="match status" value="1"/>
</dbReference>
<keyword evidence="4 5" id="KW-0413">Isomerase</keyword>
<dbReference type="PANTHER" id="PTHR30511">
    <property type="entry name" value="ALANINE RACEMASE"/>
    <property type="match status" value="1"/>
</dbReference>
<dbReference type="Gene3D" id="2.40.37.10">
    <property type="entry name" value="Lyase, Ornithine Decarboxylase, Chain A, domain 1"/>
    <property type="match status" value="1"/>
</dbReference>
<accession>A0A1Q2LIF1</accession>
<feature type="binding site" evidence="5 7">
    <location>
        <position position="315"/>
    </location>
    <ligand>
        <name>substrate</name>
    </ligand>
</feature>
<dbReference type="InterPro" id="IPR011079">
    <property type="entry name" value="Ala_racemase_C"/>
</dbReference>
<comment type="similarity">
    <text evidence="5">Belongs to the alanine racemase family.</text>
</comment>
<keyword evidence="3 5" id="KW-0663">Pyridoxal phosphate</keyword>
<dbReference type="PRINTS" id="PR00992">
    <property type="entry name" value="ALARACEMASE"/>
</dbReference>
<dbReference type="FunFam" id="2.40.37.10:FF:000006">
    <property type="entry name" value="Alanine racemase"/>
    <property type="match status" value="1"/>
</dbReference>
<dbReference type="RefSeq" id="WP_077389171.1">
    <property type="nucleotide sequence ID" value="NZ_CP019645.1"/>
</dbReference>
<dbReference type="AlphaFoldDB" id="A0A1Q2LIF1"/>
<evidence type="ECO:0000256" key="6">
    <source>
        <dbReference type="PIRSR" id="PIRSR600821-50"/>
    </source>
</evidence>
<dbReference type="Gene3D" id="3.20.20.10">
    <property type="entry name" value="Alanine racemase"/>
    <property type="match status" value="1"/>
</dbReference>
<evidence type="ECO:0000259" key="8">
    <source>
        <dbReference type="SMART" id="SM01005"/>
    </source>
</evidence>
<evidence type="ECO:0000256" key="1">
    <source>
        <dbReference type="ARBA" id="ARBA00000316"/>
    </source>
</evidence>
<protein>
    <recommendedName>
        <fullName evidence="5">Alanine racemase</fullName>
        <ecNumber evidence="5">5.1.1.1</ecNumber>
    </recommendedName>
</protein>
<comment type="cofactor">
    <cofactor evidence="2 5 6">
        <name>pyridoxal 5'-phosphate</name>
        <dbReference type="ChEBI" id="CHEBI:597326"/>
    </cofactor>
</comment>
<sequence length="375" mass="42096">MAHKDLKRYVYANIHTDHFLHNLKLIREYVPQRTHLMLVLKADAYGHGALKLGKLALTHGIYQVGVATFDEAMELREHLTQAKILVLGYTPPSVVDEAIKHDIELCVYDIEMARELNKSAKRQNKQAKIHIKLDTGMNRIGYQCDSKSLNEIHEIAKLSNVFIRGIFTHFASADCDLGYLNLQYERFCAFVSLLPKHEDTLLHCANSASIMNASKTHLDMVRLGIIAYGLKPSFAVDMQGLELKPVMSFRAHIVHIKEVDANECVSYGGTFITHKKTKIATLPVGYADGYMRLLSNKAEVLIRGKRARVIGNICMDQCMVDVSDIEEVKVGDCAVLFGYDDFGNILSVDELAAHIGTINYELICAVSKRVARVYV</sequence>
<dbReference type="GO" id="GO:0005829">
    <property type="term" value="C:cytosol"/>
    <property type="evidence" value="ECO:0007669"/>
    <property type="project" value="TreeGrafter"/>
</dbReference>
<dbReference type="InterPro" id="IPR009006">
    <property type="entry name" value="Ala_racemase/Decarboxylase_C"/>
</dbReference>
<dbReference type="InterPro" id="IPR000821">
    <property type="entry name" value="Ala_racemase"/>
</dbReference>
<proteinExistence type="inferred from homology"/>
<dbReference type="SUPFAM" id="SSF50621">
    <property type="entry name" value="Alanine racemase C-terminal domain-like"/>
    <property type="match status" value="1"/>
</dbReference>
<dbReference type="GO" id="GO:0009252">
    <property type="term" value="P:peptidoglycan biosynthetic process"/>
    <property type="evidence" value="ECO:0007669"/>
    <property type="project" value="TreeGrafter"/>
</dbReference>
<dbReference type="FunFam" id="3.20.20.10:FF:000002">
    <property type="entry name" value="Alanine racemase"/>
    <property type="match status" value="1"/>
</dbReference>
<feature type="active site" description="Proton acceptor; specific for L-alanine" evidence="5">
    <location>
        <position position="267"/>
    </location>
</feature>
<dbReference type="PANTHER" id="PTHR30511:SF0">
    <property type="entry name" value="ALANINE RACEMASE, CATABOLIC-RELATED"/>
    <property type="match status" value="1"/>
</dbReference>
<dbReference type="SUPFAM" id="SSF51419">
    <property type="entry name" value="PLP-binding barrel"/>
    <property type="match status" value="1"/>
</dbReference>
<reference evidence="9 10" key="1">
    <citation type="submission" date="2017-02" db="EMBL/GenBank/DDBJ databases">
        <title>Whole genome sequencing of Helicobacter bilis strain AAQJH.</title>
        <authorList>
            <person name="Conlan S."/>
            <person name="Thomas P.J."/>
            <person name="Mullikin J."/>
            <person name="Palmore T.N."/>
            <person name="Frank K.M."/>
            <person name="Segre J.A."/>
        </authorList>
    </citation>
    <scope>NUCLEOTIDE SEQUENCE [LARGE SCALE GENOMIC DNA]</scope>
    <source>
        <strain evidence="9 10">AAQJH</strain>
    </source>
</reference>
<feature type="binding site" evidence="5 7">
    <location>
        <position position="139"/>
    </location>
    <ligand>
        <name>substrate</name>
    </ligand>
</feature>
<evidence type="ECO:0000313" key="9">
    <source>
        <dbReference type="EMBL" id="AQQ60183.1"/>
    </source>
</evidence>
<evidence type="ECO:0000256" key="3">
    <source>
        <dbReference type="ARBA" id="ARBA00022898"/>
    </source>
</evidence>
<feature type="domain" description="Alanine racemase C-terminal" evidence="8">
    <location>
        <begin position="246"/>
        <end position="375"/>
    </location>
</feature>
<dbReference type="NCBIfam" id="TIGR00492">
    <property type="entry name" value="alr"/>
    <property type="match status" value="1"/>
</dbReference>
<dbReference type="Proteomes" id="UP000188298">
    <property type="component" value="Chromosome"/>
</dbReference>
<dbReference type="GO" id="GO:0030170">
    <property type="term" value="F:pyridoxal phosphate binding"/>
    <property type="evidence" value="ECO:0007669"/>
    <property type="project" value="UniProtKB-UniRule"/>
</dbReference>
<evidence type="ECO:0000256" key="4">
    <source>
        <dbReference type="ARBA" id="ARBA00023235"/>
    </source>
</evidence>
<name>A0A1Q2LIF1_9HELI</name>
<dbReference type="KEGG" id="hbl:XJ32_08865"/>
<dbReference type="GO" id="GO:0008784">
    <property type="term" value="F:alanine racemase activity"/>
    <property type="evidence" value="ECO:0007669"/>
    <property type="project" value="UniProtKB-UniRule"/>
</dbReference>
<dbReference type="Pfam" id="PF01168">
    <property type="entry name" value="Ala_racemase_N"/>
    <property type="match status" value="1"/>
</dbReference>
<organism evidence="9 10">
    <name type="scientific">Helicobacter bilis</name>
    <dbReference type="NCBI Taxonomy" id="37372"/>
    <lineage>
        <taxon>Bacteria</taxon>
        <taxon>Pseudomonadati</taxon>
        <taxon>Campylobacterota</taxon>
        <taxon>Epsilonproteobacteria</taxon>
        <taxon>Campylobacterales</taxon>
        <taxon>Helicobacteraceae</taxon>
        <taxon>Helicobacter</taxon>
    </lineage>
</organism>
<dbReference type="InterPro" id="IPR020622">
    <property type="entry name" value="Ala_racemase_pyridoxalP-BS"/>
</dbReference>
<dbReference type="PROSITE" id="PS00395">
    <property type="entry name" value="ALANINE_RACEMASE"/>
    <property type="match status" value="1"/>
</dbReference>
<evidence type="ECO:0000313" key="10">
    <source>
        <dbReference type="Proteomes" id="UP000188298"/>
    </source>
</evidence>
<dbReference type="UniPathway" id="UPA00042">
    <property type="reaction ID" value="UER00497"/>
</dbReference>
<dbReference type="CDD" id="cd00430">
    <property type="entry name" value="PLPDE_III_AR"/>
    <property type="match status" value="1"/>
</dbReference>
<dbReference type="SMART" id="SM01005">
    <property type="entry name" value="Ala_racemase_C"/>
    <property type="match status" value="1"/>
</dbReference>
<evidence type="ECO:0000256" key="2">
    <source>
        <dbReference type="ARBA" id="ARBA00001933"/>
    </source>
</evidence>
<gene>
    <name evidence="9" type="ORF">XJ32_08865</name>
</gene>